<accession>A0A382Q0L5</accession>
<reference evidence="3" key="1">
    <citation type="submission" date="2018-05" db="EMBL/GenBank/DDBJ databases">
        <authorList>
            <person name="Lanie J.A."/>
            <person name="Ng W.-L."/>
            <person name="Kazmierczak K.M."/>
            <person name="Andrzejewski T.M."/>
            <person name="Davidsen T.M."/>
            <person name="Wayne K.J."/>
            <person name="Tettelin H."/>
            <person name="Glass J.I."/>
            <person name="Rusch D."/>
            <person name="Podicherti R."/>
            <person name="Tsui H.-C.T."/>
            <person name="Winkler M.E."/>
        </authorList>
    </citation>
    <scope>NUCLEOTIDE SEQUENCE</scope>
</reference>
<dbReference type="EMBL" id="UINC01110858">
    <property type="protein sequence ID" value="SVC78647.1"/>
    <property type="molecule type" value="Genomic_DNA"/>
</dbReference>
<keyword evidence="1" id="KW-0489">Methyltransferase</keyword>
<keyword evidence="2" id="KW-0808">Transferase</keyword>
<dbReference type="Gene3D" id="3.40.50.150">
    <property type="entry name" value="Vaccinia Virus protein VP39"/>
    <property type="match status" value="1"/>
</dbReference>
<evidence type="ECO:0000313" key="3">
    <source>
        <dbReference type="EMBL" id="SVC78647.1"/>
    </source>
</evidence>
<feature type="non-terminal residue" evidence="3">
    <location>
        <position position="172"/>
    </location>
</feature>
<dbReference type="GO" id="GO:0032259">
    <property type="term" value="P:methylation"/>
    <property type="evidence" value="ECO:0007669"/>
    <property type="project" value="UniProtKB-KW"/>
</dbReference>
<feature type="non-terminal residue" evidence="3">
    <location>
        <position position="1"/>
    </location>
</feature>
<dbReference type="PANTHER" id="PTHR43648">
    <property type="entry name" value="ELECTRON TRANSFER FLAVOPROTEIN BETA SUBUNIT LYSINE METHYLTRANSFERASE"/>
    <property type="match status" value="1"/>
</dbReference>
<dbReference type="AlphaFoldDB" id="A0A382Q0L5"/>
<protein>
    <recommendedName>
        <fullName evidence="4">Ribosomal protein L11 methyltransferase</fullName>
    </recommendedName>
</protein>
<dbReference type="GO" id="GO:0008276">
    <property type="term" value="F:protein methyltransferase activity"/>
    <property type="evidence" value="ECO:0007669"/>
    <property type="project" value="TreeGrafter"/>
</dbReference>
<dbReference type="PANTHER" id="PTHR43648:SF1">
    <property type="entry name" value="ELECTRON TRANSFER FLAVOPROTEIN BETA SUBUNIT LYSINE METHYLTRANSFERASE"/>
    <property type="match status" value="1"/>
</dbReference>
<dbReference type="InterPro" id="IPR050078">
    <property type="entry name" value="Ribosomal_L11_MeTrfase_PrmA"/>
</dbReference>
<evidence type="ECO:0000256" key="1">
    <source>
        <dbReference type="ARBA" id="ARBA00022603"/>
    </source>
</evidence>
<sequence length="172" mass="19153">VKWNQLTVKVPHELVEPVSYLFWRYGRTVSIEELGNGEVLMGTYLTSTSKKRRAHIEIGLKLVGTIMDIEGPYIQELDEVDWKDAWKDHFSLLRIGDNIVIKMPWMDFYPKSHEVVIDIEPGLAFGTGYHPTTQMCLTVIEKLIVPNASLLDVGAGSGILSVAASKLGAGQV</sequence>
<name>A0A382Q0L5_9ZZZZ</name>
<organism evidence="3">
    <name type="scientific">marine metagenome</name>
    <dbReference type="NCBI Taxonomy" id="408172"/>
    <lineage>
        <taxon>unclassified sequences</taxon>
        <taxon>metagenomes</taxon>
        <taxon>ecological metagenomes</taxon>
    </lineage>
</organism>
<gene>
    <name evidence="3" type="ORF">METZ01_LOCUS331501</name>
</gene>
<evidence type="ECO:0008006" key="4">
    <source>
        <dbReference type="Google" id="ProtNLM"/>
    </source>
</evidence>
<proteinExistence type="predicted"/>
<dbReference type="SUPFAM" id="SSF53335">
    <property type="entry name" value="S-adenosyl-L-methionine-dependent methyltransferases"/>
    <property type="match status" value="1"/>
</dbReference>
<evidence type="ECO:0000256" key="2">
    <source>
        <dbReference type="ARBA" id="ARBA00022679"/>
    </source>
</evidence>
<dbReference type="Pfam" id="PF06325">
    <property type="entry name" value="PrmA"/>
    <property type="match status" value="1"/>
</dbReference>
<dbReference type="InterPro" id="IPR029063">
    <property type="entry name" value="SAM-dependent_MTases_sf"/>
</dbReference>